<sequence>MYHHLFLAPVPVYHDGYHSFAAFRAASDWWNDVAALGGQPTEASRNRLHYCLVARLLREAIVPILAAASDDRGFALCHAYLSTQNIFVDSDLQVTGIMDWEFCTAVPPAQLLAAPGMPHPRDLICGQDEPELRKAYRTGFSEEYATMLHRPGGANSNDRPPLPTDREWTIGAAVARFLRLVHLDALQDYHHLSALVTILRVDGQAEGDDGDYDAATEWIACKMTELQGTAEARAWPAELAEDDVPAGKSEKDEKEYFTAINAPERLTAARKLAVCASIRPWQVLDRRLWHWLAVVYKWKEEE</sequence>
<dbReference type="Proteomes" id="UP001642405">
    <property type="component" value="Unassembled WGS sequence"/>
</dbReference>
<evidence type="ECO:0008006" key="3">
    <source>
        <dbReference type="Google" id="ProtNLM"/>
    </source>
</evidence>
<keyword evidence="2" id="KW-1185">Reference proteome</keyword>
<gene>
    <name evidence="1" type="ORF">SCUCBS95973_004106</name>
</gene>
<protein>
    <recommendedName>
        <fullName evidence="3">Aminoglycoside phosphotransferase domain-containing protein</fullName>
    </recommendedName>
</protein>
<dbReference type="Gene3D" id="3.90.1200.10">
    <property type="match status" value="1"/>
</dbReference>
<reference evidence="1 2" key="1">
    <citation type="submission" date="2024-01" db="EMBL/GenBank/DDBJ databases">
        <authorList>
            <person name="Allen C."/>
            <person name="Tagirdzhanova G."/>
        </authorList>
    </citation>
    <scope>NUCLEOTIDE SEQUENCE [LARGE SCALE GENOMIC DNA]</scope>
</reference>
<dbReference type="SUPFAM" id="SSF56112">
    <property type="entry name" value="Protein kinase-like (PK-like)"/>
    <property type="match status" value="1"/>
</dbReference>
<dbReference type="PANTHER" id="PTHR21310">
    <property type="entry name" value="AMINOGLYCOSIDE PHOSPHOTRANSFERASE-RELATED-RELATED"/>
    <property type="match status" value="1"/>
</dbReference>
<organism evidence="1 2">
    <name type="scientific">Sporothrix curviconia</name>
    <dbReference type="NCBI Taxonomy" id="1260050"/>
    <lineage>
        <taxon>Eukaryota</taxon>
        <taxon>Fungi</taxon>
        <taxon>Dikarya</taxon>
        <taxon>Ascomycota</taxon>
        <taxon>Pezizomycotina</taxon>
        <taxon>Sordariomycetes</taxon>
        <taxon>Sordariomycetidae</taxon>
        <taxon>Ophiostomatales</taxon>
        <taxon>Ophiostomataceae</taxon>
        <taxon>Sporothrix</taxon>
    </lineage>
</organism>
<dbReference type="InterPro" id="IPR051678">
    <property type="entry name" value="AGP_Transferase"/>
</dbReference>
<evidence type="ECO:0000313" key="2">
    <source>
        <dbReference type="Proteomes" id="UP001642405"/>
    </source>
</evidence>
<dbReference type="PANTHER" id="PTHR21310:SF15">
    <property type="entry name" value="AMINOGLYCOSIDE PHOSPHOTRANSFERASE DOMAIN-CONTAINING PROTEIN"/>
    <property type="match status" value="1"/>
</dbReference>
<proteinExistence type="predicted"/>
<name>A0ABP0BKX1_9PEZI</name>
<comment type="caution">
    <text evidence="1">The sequence shown here is derived from an EMBL/GenBank/DDBJ whole genome shotgun (WGS) entry which is preliminary data.</text>
</comment>
<dbReference type="EMBL" id="CAWUHB010000019">
    <property type="protein sequence ID" value="CAK7220282.1"/>
    <property type="molecule type" value="Genomic_DNA"/>
</dbReference>
<accession>A0ABP0BKX1</accession>
<dbReference type="InterPro" id="IPR011009">
    <property type="entry name" value="Kinase-like_dom_sf"/>
</dbReference>
<evidence type="ECO:0000313" key="1">
    <source>
        <dbReference type="EMBL" id="CAK7220282.1"/>
    </source>
</evidence>